<dbReference type="PRINTS" id="PR00926">
    <property type="entry name" value="MITOCARRIER"/>
</dbReference>
<dbReference type="GO" id="GO:1990559">
    <property type="term" value="P:mitochondrial coenzyme A transmembrane transport"/>
    <property type="evidence" value="ECO:0000318"/>
    <property type="project" value="GO_Central"/>
</dbReference>
<evidence type="ECO:0000256" key="9">
    <source>
        <dbReference type="PROSITE-ProRule" id="PRU00282"/>
    </source>
</evidence>
<evidence type="ECO:0000313" key="14">
    <source>
        <dbReference type="Proteomes" id="UP000001744"/>
    </source>
</evidence>
<keyword evidence="5" id="KW-0999">Mitochondrion inner membrane</keyword>
<accession>B6K499</accession>
<feature type="transmembrane region" description="Helical" evidence="11">
    <location>
        <begin position="187"/>
        <end position="209"/>
    </location>
</feature>
<protein>
    <submittedName>
        <fullName evidence="12">Coenzyme A transporter</fullName>
    </submittedName>
</protein>
<dbReference type="PROSITE" id="PS50920">
    <property type="entry name" value="SOLCAR"/>
    <property type="match status" value="3"/>
</dbReference>
<dbReference type="EMBL" id="KE651167">
    <property type="protein sequence ID" value="EEB08306.1"/>
    <property type="molecule type" value="Genomic_DNA"/>
</dbReference>
<dbReference type="OMA" id="VYERMKW"/>
<comment type="similarity">
    <text evidence="10">Belongs to the mitochondrial carrier (TC 2.A.29) family.</text>
</comment>
<reference evidence="12 14" key="1">
    <citation type="journal article" date="2011" name="Science">
        <title>Comparative functional genomics of the fission yeasts.</title>
        <authorList>
            <person name="Rhind N."/>
            <person name="Chen Z."/>
            <person name="Yassour M."/>
            <person name="Thompson D.A."/>
            <person name="Haas B.J."/>
            <person name="Habib N."/>
            <person name="Wapinski I."/>
            <person name="Roy S."/>
            <person name="Lin M.F."/>
            <person name="Heiman D.I."/>
            <person name="Young S.K."/>
            <person name="Furuya K."/>
            <person name="Guo Y."/>
            <person name="Pidoux A."/>
            <person name="Chen H.M."/>
            <person name="Robbertse B."/>
            <person name="Goldberg J.M."/>
            <person name="Aoki K."/>
            <person name="Bayne E.H."/>
            <person name="Berlin A.M."/>
            <person name="Desjardins C.A."/>
            <person name="Dobbs E."/>
            <person name="Dukaj L."/>
            <person name="Fan L."/>
            <person name="FitzGerald M.G."/>
            <person name="French C."/>
            <person name="Gujja S."/>
            <person name="Hansen K."/>
            <person name="Keifenheim D."/>
            <person name="Levin J.Z."/>
            <person name="Mosher R.A."/>
            <person name="Mueller C.A."/>
            <person name="Pfiffner J."/>
            <person name="Priest M."/>
            <person name="Russ C."/>
            <person name="Smialowska A."/>
            <person name="Swoboda P."/>
            <person name="Sykes S.M."/>
            <person name="Vaughn M."/>
            <person name="Vengrova S."/>
            <person name="Yoder R."/>
            <person name="Zeng Q."/>
            <person name="Allshire R."/>
            <person name="Baulcombe D."/>
            <person name="Birren B.W."/>
            <person name="Brown W."/>
            <person name="Ekwall K."/>
            <person name="Kellis M."/>
            <person name="Leatherwood J."/>
            <person name="Levin H."/>
            <person name="Margalit H."/>
            <person name="Martienssen R."/>
            <person name="Nieduszynski C.A."/>
            <person name="Spatafora J.W."/>
            <person name="Friedman N."/>
            <person name="Dalgaard J.Z."/>
            <person name="Baumann P."/>
            <person name="Niki H."/>
            <person name="Regev A."/>
            <person name="Nusbaum C."/>
        </authorList>
    </citation>
    <scope>NUCLEOTIDE SEQUENCE [LARGE SCALE GENOMIC DNA]</scope>
    <source>
        <strain evidence="14">yFS275 / FY16936</strain>
    </source>
</reference>
<evidence type="ECO:0000313" key="13">
    <source>
        <dbReference type="JaponicusDB" id="SJAG_03452"/>
    </source>
</evidence>
<proteinExistence type="inferred from homology"/>
<keyword evidence="2 10" id="KW-0813">Transport</keyword>
<organism evidence="12 14">
    <name type="scientific">Schizosaccharomyces japonicus (strain yFS275 / FY16936)</name>
    <name type="common">Fission yeast</name>
    <dbReference type="NCBI Taxonomy" id="402676"/>
    <lineage>
        <taxon>Eukaryota</taxon>
        <taxon>Fungi</taxon>
        <taxon>Dikarya</taxon>
        <taxon>Ascomycota</taxon>
        <taxon>Taphrinomycotina</taxon>
        <taxon>Schizosaccharomycetes</taxon>
        <taxon>Schizosaccharomycetales</taxon>
        <taxon>Schizosaccharomycetaceae</taxon>
        <taxon>Schizosaccharomyces</taxon>
    </lineage>
</organism>
<evidence type="ECO:0000256" key="7">
    <source>
        <dbReference type="ARBA" id="ARBA00023128"/>
    </source>
</evidence>
<evidence type="ECO:0000256" key="6">
    <source>
        <dbReference type="ARBA" id="ARBA00022989"/>
    </source>
</evidence>
<keyword evidence="14" id="KW-1185">Reference proteome</keyword>
<dbReference type="Pfam" id="PF00153">
    <property type="entry name" value="Mito_carr"/>
    <property type="match status" value="3"/>
</dbReference>
<dbReference type="PROSITE" id="PS51257">
    <property type="entry name" value="PROKAR_LIPOPROTEIN"/>
    <property type="match status" value="1"/>
</dbReference>
<sequence length="329" mass="36903">MNETNRPKKITPDSKEFVLLSGIAGGIAGCVAKTCVAPLDRVKILYQTHHSGYIADANSRFGVVKSLCRIYKTHGVWGLFQGHTATLYRIFPYAGIKFVAYEQVRRFLIPTPSQETTVRRFLTGSLAGVASVLFTYPLELIRVRLAFFTESGRRPRFTDTIRLIYKENARRNILAGKFQNLLGVLNFYQGFGVTLLGMFPYAGMSFLAYDTAIDFLAKPSVARYLNTTTVDSGERRLKAWAELGAGAVAGMCGQTLSYPLEVIRRKMQVAGSYQQNGLLTLRKTIMSIFRQSGLRGFYVGLTIGYAKVIPMVSISFFVYSRSKRWLRLE</sequence>
<evidence type="ECO:0000256" key="3">
    <source>
        <dbReference type="ARBA" id="ARBA00022692"/>
    </source>
</evidence>
<dbReference type="GO" id="GO:0005743">
    <property type="term" value="C:mitochondrial inner membrane"/>
    <property type="evidence" value="ECO:0000318"/>
    <property type="project" value="GO_Central"/>
</dbReference>
<evidence type="ECO:0000256" key="8">
    <source>
        <dbReference type="ARBA" id="ARBA00023136"/>
    </source>
</evidence>
<dbReference type="Gene3D" id="1.50.40.10">
    <property type="entry name" value="Mitochondrial carrier domain"/>
    <property type="match status" value="1"/>
</dbReference>
<dbReference type="JaponicusDB" id="SJAG_03452">
    <property type="gene designation" value="leu5"/>
</dbReference>
<evidence type="ECO:0000313" key="12">
    <source>
        <dbReference type="EMBL" id="EEB08306.1"/>
    </source>
</evidence>
<keyword evidence="3 9" id="KW-0812">Transmembrane</keyword>
<dbReference type="GeneID" id="7051650"/>
<evidence type="ECO:0000256" key="1">
    <source>
        <dbReference type="ARBA" id="ARBA00004448"/>
    </source>
</evidence>
<feature type="repeat" description="Solcar" evidence="9">
    <location>
        <begin position="115"/>
        <end position="215"/>
    </location>
</feature>
<dbReference type="AlphaFoldDB" id="B6K499"/>
<gene>
    <name evidence="13" type="primary">leu5</name>
    <name evidence="12" type="ORF">SJAG_03452</name>
</gene>
<dbReference type="STRING" id="402676.B6K499"/>
<dbReference type="InterPro" id="IPR023395">
    <property type="entry name" value="MCP_dom_sf"/>
</dbReference>
<evidence type="ECO:0000256" key="11">
    <source>
        <dbReference type="SAM" id="Phobius"/>
    </source>
</evidence>
<dbReference type="RefSeq" id="XP_002174599.1">
    <property type="nucleotide sequence ID" value="XM_002174563.2"/>
</dbReference>
<keyword evidence="8 9" id="KW-0472">Membrane</keyword>
<keyword evidence="7" id="KW-0496">Mitochondrion</keyword>
<comment type="subcellular location">
    <subcellularLocation>
        <location evidence="1">Mitochondrion inner membrane</location>
        <topology evidence="1">Multi-pass membrane protein</topology>
    </subcellularLocation>
</comment>
<keyword evidence="6 11" id="KW-1133">Transmembrane helix</keyword>
<dbReference type="eggNOG" id="KOG0752">
    <property type="taxonomic scope" value="Eukaryota"/>
</dbReference>
<dbReference type="VEuPathDB" id="FungiDB:SJAG_03452"/>
<dbReference type="Proteomes" id="UP000001744">
    <property type="component" value="Unassembled WGS sequence"/>
</dbReference>
<dbReference type="HOGENOM" id="CLU_015166_10_0_1"/>
<dbReference type="GO" id="GO:0015228">
    <property type="term" value="F:coenzyme A transmembrane transporter activity"/>
    <property type="evidence" value="ECO:0000318"/>
    <property type="project" value="GO_Central"/>
</dbReference>
<name>B6K499_SCHJY</name>
<feature type="repeat" description="Solcar" evidence="9">
    <location>
        <begin position="237"/>
        <end position="325"/>
    </location>
</feature>
<dbReference type="InterPro" id="IPR018108">
    <property type="entry name" value="MCP_transmembrane"/>
</dbReference>
<feature type="repeat" description="Solcar" evidence="9">
    <location>
        <begin position="16"/>
        <end position="107"/>
    </location>
</feature>
<keyword evidence="4" id="KW-0677">Repeat</keyword>
<evidence type="ECO:0000256" key="4">
    <source>
        <dbReference type="ARBA" id="ARBA00022737"/>
    </source>
</evidence>
<evidence type="ECO:0000256" key="5">
    <source>
        <dbReference type="ARBA" id="ARBA00022792"/>
    </source>
</evidence>
<dbReference type="PANTHER" id="PTHR24089">
    <property type="entry name" value="SOLUTE CARRIER FAMILY 25"/>
    <property type="match status" value="1"/>
</dbReference>
<evidence type="ECO:0000256" key="10">
    <source>
        <dbReference type="RuleBase" id="RU000488"/>
    </source>
</evidence>
<dbReference type="InterPro" id="IPR002067">
    <property type="entry name" value="MCP"/>
</dbReference>
<dbReference type="SUPFAM" id="SSF103506">
    <property type="entry name" value="Mitochondrial carrier"/>
    <property type="match status" value="1"/>
</dbReference>
<evidence type="ECO:0000256" key="2">
    <source>
        <dbReference type="ARBA" id="ARBA00022448"/>
    </source>
</evidence>
<feature type="transmembrane region" description="Helical" evidence="11">
    <location>
        <begin position="296"/>
        <end position="319"/>
    </location>
</feature>
<dbReference type="OrthoDB" id="270584at2759"/>